<accession>A0A2U0SJT7</accession>
<sequence length="138" mass="16182">MEGRTTEQILAEIGQMLAADPEYPVENSLLQAEVDPEMISPSVYKDAGDHIMYRSPDLDRWSDILLELWYAQSGKSRWSEVEYLIRNGRFEVAYIYPDDVDRSDSMKERREQALRRYYGDKPVRYPSWDGGGYPKYDL</sequence>
<dbReference type="OrthoDB" id="7573411at2"/>
<comment type="caution">
    <text evidence="1">The sequence shown here is derived from an EMBL/GenBank/DDBJ whole genome shotgun (WGS) entry which is preliminary data.</text>
</comment>
<proteinExistence type="predicted"/>
<dbReference type="AlphaFoldDB" id="A0A2U0SJT7"/>
<name>A0A2U0SJT7_9SPHN</name>
<keyword evidence="2" id="KW-1185">Reference proteome</keyword>
<organism evidence="1 2">
    <name type="scientific">Sphingomonas pokkalii</name>
    <dbReference type="NCBI Taxonomy" id="2175090"/>
    <lineage>
        <taxon>Bacteria</taxon>
        <taxon>Pseudomonadati</taxon>
        <taxon>Pseudomonadota</taxon>
        <taxon>Alphaproteobacteria</taxon>
        <taxon>Sphingomonadales</taxon>
        <taxon>Sphingomonadaceae</taxon>
        <taxon>Sphingomonas</taxon>
    </lineage>
</organism>
<dbReference type="EMBL" id="QENQ01000001">
    <property type="protein sequence ID" value="PVX31597.1"/>
    <property type="molecule type" value="Genomic_DNA"/>
</dbReference>
<gene>
    <name evidence="1" type="ORF">DD559_16570</name>
</gene>
<evidence type="ECO:0000313" key="2">
    <source>
        <dbReference type="Proteomes" id="UP000245890"/>
    </source>
</evidence>
<protein>
    <submittedName>
        <fullName evidence="1">Uncharacterized protein</fullName>
    </submittedName>
</protein>
<reference evidence="1 2" key="1">
    <citation type="submission" date="2018-05" db="EMBL/GenBank/DDBJ databases">
        <title>Description of Sphingomonas pokkalii sp nov, isolated from the rhizosphere of saline tolerant pokkali rice and its draft genome analysis.</title>
        <authorList>
            <person name="Menon R."/>
            <person name="Kumari S."/>
            <person name="Rameshkumar N."/>
        </authorList>
    </citation>
    <scope>NUCLEOTIDE SEQUENCE [LARGE SCALE GENOMIC DNA]</scope>
    <source>
        <strain evidence="1 2">L3B27</strain>
    </source>
</reference>
<evidence type="ECO:0000313" key="1">
    <source>
        <dbReference type="EMBL" id="PVX31597.1"/>
    </source>
</evidence>
<dbReference type="Proteomes" id="UP000245890">
    <property type="component" value="Unassembled WGS sequence"/>
</dbReference>